<sequence>MENVTHYLDFANHHQDATIGQIKELCQKVVEYGFHAAFVNPCYVKLAREELGPIGVVGTAVSFPLGQDTKDTKIASCVEAVQDGADELDLCMNVGLFKSGKEDEVLVEMKEIVSRVKELSSKAIVKFIIETELLTTEQIKKASELVVESGADFVKTNSGMGKRGPTVDEVELINKVVGGRAKIKVAGGIDTYEKAIALIRAGADRIGTSHAIEIISGNDNEIEPG</sequence>
<dbReference type="InterPro" id="IPR028581">
    <property type="entry name" value="DeoC_typeI"/>
</dbReference>
<proteinExistence type="inferred from homology"/>
<dbReference type="GO" id="GO:0016052">
    <property type="term" value="P:carbohydrate catabolic process"/>
    <property type="evidence" value="ECO:0007669"/>
    <property type="project" value="TreeGrafter"/>
</dbReference>
<dbReference type="GO" id="GO:0004139">
    <property type="term" value="F:deoxyribose-phosphate aldolase activity"/>
    <property type="evidence" value="ECO:0007669"/>
    <property type="project" value="UniProtKB-UniRule"/>
</dbReference>
<reference evidence="7 8" key="1">
    <citation type="journal article" date="2016" name="Nat. Commun.">
        <title>Thousands of microbial genomes shed light on interconnected biogeochemical processes in an aquifer system.</title>
        <authorList>
            <person name="Anantharaman K."/>
            <person name="Brown C.T."/>
            <person name="Hug L.A."/>
            <person name="Sharon I."/>
            <person name="Castelle C.J."/>
            <person name="Probst A.J."/>
            <person name="Thomas B.C."/>
            <person name="Singh A."/>
            <person name="Wilkins M.J."/>
            <person name="Karaoz U."/>
            <person name="Brodie E.L."/>
            <person name="Williams K.H."/>
            <person name="Hubbard S.S."/>
            <person name="Banfield J.F."/>
        </authorList>
    </citation>
    <scope>NUCLEOTIDE SEQUENCE [LARGE SCALE GENOMIC DNA]</scope>
</reference>
<evidence type="ECO:0000256" key="6">
    <source>
        <dbReference type="HAMAP-Rule" id="MF_00114"/>
    </source>
</evidence>
<dbReference type="EC" id="4.1.2.4" evidence="6"/>
<dbReference type="InterPro" id="IPR002915">
    <property type="entry name" value="DeoC/FbaB/LacD_aldolase"/>
</dbReference>
<dbReference type="InterPro" id="IPR011343">
    <property type="entry name" value="DeoC"/>
</dbReference>
<organism evidence="7 8">
    <name type="scientific">Candidatus Blackburnbacteria bacterium RIFCSPLOWO2_01_FULL_40_20</name>
    <dbReference type="NCBI Taxonomy" id="1797519"/>
    <lineage>
        <taxon>Bacteria</taxon>
        <taxon>Candidatus Blackburniibacteriota</taxon>
    </lineage>
</organism>
<name>A0A1G1VAR6_9BACT</name>
<dbReference type="Proteomes" id="UP000178659">
    <property type="component" value="Unassembled WGS sequence"/>
</dbReference>
<dbReference type="GO" id="GO:0009264">
    <property type="term" value="P:deoxyribonucleotide catabolic process"/>
    <property type="evidence" value="ECO:0007669"/>
    <property type="project" value="UniProtKB-UniRule"/>
</dbReference>
<comment type="caution">
    <text evidence="7">The sequence shown here is derived from an EMBL/GenBank/DDBJ whole genome shotgun (WGS) entry which is preliminary data.</text>
</comment>
<dbReference type="EMBL" id="MHCC01000027">
    <property type="protein sequence ID" value="OGY12545.1"/>
    <property type="molecule type" value="Genomic_DNA"/>
</dbReference>
<dbReference type="PANTHER" id="PTHR10889">
    <property type="entry name" value="DEOXYRIBOSE-PHOSPHATE ALDOLASE"/>
    <property type="match status" value="1"/>
</dbReference>
<evidence type="ECO:0000256" key="2">
    <source>
        <dbReference type="ARBA" id="ARBA00022490"/>
    </source>
</evidence>
<dbReference type="Gene3D" id="3.20.20.70">
    <property type="entry name" value="Aldolase class I"/>
    <property type="match status" value="1"/>
</dbReference>
<keyword evidence="3 6" id="KW-0456">Lyase</keyword>
<feature type="active site" description="Proton donor/acceptor" evidence="6">
    <location>
        <position position="184"/>
    </location>
</feature>
<dbReference type="NCBIfam" id="TIGR00126">
    <property type="entry name" value="deoC"/>
    <property type="match status" value="1"/>
</dbReference>
<dbReference type="GO" id="GO:0006018">
    <property type="term" value="P:2-deoxyribose 1-phosphate catabolic process"/>
    <property type="evidence" value="ECO:0007669"/>
    <property type="project" value="UniProtKB-UniRule"/>
</dbReference>
<comment type="catalytic activity">
    <reaction evidence="5 6">
        <text>2-deoxy-D-ribose 5-phosphate = D-glyceraldehyde 3-phosphate + acetaldehyde</text>
        <dbReference type="Rhea" id="RHEA:12821"/>
        <dbReference type="ChEBI" id="CHEBI:15343"/>
        <dbReference type="ChEBI" id="CHEBI:59776"/>
        <dbReference type="ChEBI" id="CHEBI:62877"/>
        <dbReference type="EC" id="4.1.2.4"/>
    </reaction>
</comment>
<evidence type="ECO:0000313" key="7">
    <source>
        <dbReference type="EMBL" id="OGY12545.1"/>
    </source>
</evidence>
<comment type="subcellular location">
    <subcellularLocation>
        <location evidence="6">Cytoplasm</location>
    </subcellularLocation>
</comment>
<evidence type="ECO:0000256" key="3">
    <source>
        <dbReference type="ARBA" id="ARBA00023239"/>
    </source>
</evidence>
<comment type="pathway">
    <text evidence="6">Carbohydrate degradation; 2-deoxy-D-ribose 1-phosphate degradation; D-glyceraldehyde 3-phosphate and acetaldehyde from 2-deoxy-alpha-D-ribose 1-phosphate: step 2/2.</text>
</comment>
<dbReference type="AlphaFoldDB" id="A0A1G1VAR6"/>
<evidence type="ECO:0000256" key="1">
    <source>
        <dbReference type="ARBA" id="ARBA00010936"/>
    </source>
</evidence>
<evidence type="ECO:0000313" key="8">
    <source>
        <dbReference type="Proteomes" id="UP000178659"/>
    </source>
</evidence>
<dbReference type="PIRSF" id="PIRSF001357">
    <property type="entry name" value="DeoC"/>
    <property type="match status" value="1"/>
</dbReference>
<keyword evidence="4 6" id="KW-0704">Schiff base</keyword>
<dbReference type="PANTHER" id="PTHR10889:SF1">
    <property type="entry name" value="DEOXYRIBOSE-PHOSPHATE ALDOLASE"/>
    <property type="match status" value="1"/>
</dbReference>
<gene>
    <name evidence="6" type="primary">deoC</name>
    <name evidence="7" type="ORF">A3A77_01065</name>
</gene>
<dbReference type="SMART" id="SM01133">
    <property type="entry name" value="DeoC"/>
    <property type="match status" value="1"/>
</dbReference>
<dbReference type="InterPro" id="IPR013785">
    <property type="entry name" value="Aldolase_TIM"/>
</dbReference>
<dbReference type="GO" id="GO:0005737">
    <property type="term" value="C:cytoplasm"/>
    <property type="evidence" value="ECO:0007669"/>
    <property type="project" value="UniProtKB-SubCell"/>
</dbReference>
<dbReference type="CDD" id="cd00959">
    <property type="entry name" value="DeoC"/>
    <property type="match status" value="1"/>
</dbReference>
<comment type="similarity">
    <text evidence="1 6">Belongs to the DeoC/FbaB aldolase family. DeoC type 1 subfamily.</text>
</comment>
<feature type="active site" description="Schiff-base intermediate with acetaldehyde" evidence="6">
    <location>
        <position position="155"/>
    </location>
</feature>
<comment type="function">
    <text evidence="6">Catalyzes a reversible aldol reaction between acetaldehyde and D-glyceraldehyde 3-phosphate to generate 2-deoxy-D-ribose 5-phosphate.</text>
</comment>
<dbReference type="Pfam" id="PF01791">
    <property type="entry name" value="DeoC"/>
    <property type="match status" value="1"/>
</dbReference>
<accession>A0A1G1VAR6</accession>
<dbReference type="HAMAP" id="MF_00114">
    <property type="entry name" value="DeoC_type1"/>
    <property type="match status" value="1"/>
</dbReference>
<dbReference type="UniPathway" id="UPA00002">
    <property type="reaction ID" value="UER00468"/>
</dbReference>
<feature type="active site" description="Proton donor/acceptor" evidence="6">
    <location>
        <position position="89"/>
    </location>
</feature>
<protein>
    <recommendedName>
        <fullName evidence="6">Deoxyribose-phosphate aldolase</fullName>
        <shortName evidence="6">DERA</shortName>
        <ecNumber evidence="6">4.1.2.4</ecNumber>
    </recommendedName>
    <alternativeName>
        <fullName evidence="6">2-deoxy-D-ribose 5-phosphate aldolase</fullName>
    </alternativeName>
    <alternativeName>
        <fullName evidence="6">Phosphodeoxyriboaldolase</fullName>
        <shortName evidence="6">Deoxyriboaldolase</shortName>
    </alternativeName>
</protein>
<evidence type="ECO:0000256" key="5">
    <source>
        <dbReference type="ARBA" id="ARBA00048791"/>
    </source>
</evidence>
<keyword evidence="2 6" id="KW-0963">Cytoplasm</keyword>
<evidence type="ECO:0000256" key="4">
    <source>
        <dbReference type="ARBA" id="ARBA00023270"/>
    </source>
</evidence>
<dbReference type="SUPFAM" id="SSF51569">
    <property type="entry name" value="Aldolase"/>
    <property type="match status" value="1"/>
</dbReference>